<name>A0ABN2SAR4_9PSEU</name>
<dbReference type="RefSeq" id="WP_344429064.1">
    <property type="nucleotide sequence ID" value="NZ_BAAANN010000038.1"/>
</dbReference>
<protein>
    <submittedName>
        <fullName evidence="1">Uncharacterized protein</fullName>
    </submittedName>
</protein>
<organism evidence="1 2">
    <name type="scientific">Amycolatopsis minnesotensis</name>
    <dbReference type="NCBI Taxonomy" id="337894"/>
    <lineage>
        <taxon>Bacteria</taxon>
        <taxon>Bacillati</taxon>
        <taxon>Actinomycetota</taxon>
        <taxon>Actinomycetes</taxon>
        <taxon>Pseudonocardiales</taxon>
        <taxon>Pseudonocardiaceae</taxon>
        <taxon>Amycolatopsis</taxon>
    </lineage>
</organism>
<proteinExistence type="predicted"/>
<accession>A0ABN2SAR4</accession>
<dbReference type="EMBL" id="BAAANN010000038">
    <property type="protein sequence ID" value="GAA1983388.1"/>
    <property type="molecule type" value="Genomic_DNA"/>
</dbReference>
<dbReference type="Proteomes" id="UP001501116">
    <property type="component" value="Unassembled WGS sequence"/>
</dbReference>
<reference evidence="1 2" key="1">
    <citation type="journal article" date="2019" name="Int. J. Syst. Evol. Microbiol.">
        <title>The Global Catalogue of Microorganisms (GCM) 10K type strain sequencing project: providing services to taxonomists for standard genome sequencing and annotation.</title>
        <authorList>
            <consortium name="The Broad Institute Genomics Platform"/>
            <consortium name="The Broad Institute Genome Sequencing Center for Infectious Disease"/>
            <person name="Wu L."/>
            <person name="Ma J."/>
        </authorList>
    </citation>
    <scope>NUCLEOTIDE SEQUENCE [LARGE SCALE GENOMIC DNA]</scope>
    <source>
        <strain evidence="1 2">JCM 14545</strain>
    </source>
</reference>
<evidence type="ECO:0000313" key="2">
    <source>
        <dbReference type="Proteomes" id="UP001501116"/>
    </source>
</evidence>
<keyword evidence="2" id="KW-1185">Reference proteome</keyword>
<gene>
    <name evidence="1" type="ORF">GCM10009754_70670</name>
</gene>
<comment type="caution">
    <text evidence="1">The sequence shown here is derived from an EMBL/GenBank/DDBJ whole genome shotgun (WGS) entry which is preliminary data.</text>
</comment>
<sequence>MITSDPRHSGEITDLPAAIDFFTRAAAYCARVRSSLSEADAQVRQHTEDIPGIAMLVETARTVLAGLGFTGGAVARILDSAHERLTSLSASARQLDQVLRTATEAVASLEDGMLVMAALFHGQTGAAEQLAAQPERAQLTAFYREPAAAAPEPAQRPHTDHTDYDGAPGAVAAARALRQAYHDGFTPWRALHGGIHATSVTLGRLADGTAAVLKRVNPDEAEDPDEVENDYLGGLVATALGIDRVAVARLDENTTLARFLDGDTGTQRCARAENIGGAAGELAELERLTRLRHGREIGLLDFLSNNLDRNDGNFLVDGGTVRPIDHGSCIFGTMRGHDPEDGEEMYSPFARAHLHRHGDVIPDNTIAPAVPSADLHCPFTGAELARHRANLARLEPEFAACGALAKHEFVMRQLDTIATANRRTHAPVSS</sequence>
<evidence type="ECO:0000313" key="1">
    <source>
        <dbReference type="EMBL" id="GAA1983388.1"/>
    </source>
</evidence>